<feature type="transmembrane region" description="Helical" evidence="1">
    <location>
        <begin position="35"/>
        <end position="68"/>
    </location>
</feature>
<evidence type="ECO:0000256" key="1">
    <source>
        <dbReference type="SAM" id="Phobius"/>
    </source>
</evidence>
<sequence length="444" mass="47555">MDDRRLDSLLDEAVADAPPEDVADRVNPWRRSFAFIIWGLVLSTLSFNFYGLNYILPYAGAALLLLGFRPLRRDNGFFRAAFALCVLRFGLSCAALFAGSSLVRLGGLETAYLVLMTASAFLMLVCFWLGVLKAQERAGAPRKAAAGGWLVLWYLLLVGSALAGGGALSALVLLGAFAGILASLRALSKRLDDAGYAISPIPARLGDRGLGLLLLGLGLAIFLVGNLGFGKYRMDWAPAPERGPEAEAVAQELAGLGFPEHVLADMSDADILACAGAETVKAQETQQSDGQRLDTSVIACLSNGGVFVLHHFVWDDGVFLPGTQSARFVCPYADFGWKDAVAEPHGLLLYTDSGENYTAAPIESELLPEEGDSVRIFGWSFPCGAVAARGYFCCVTAEPGYFGAANYSWQCRLFQLPCLSASENARLGLSGSDAFEQCWVNILF</sequence>
<keyword evidence="1" id="KW-1133">Transmembrane helix</keyword>
<dbReference type="Proteomes" id="UP000886876">
    <property type="component" value="Unassembled WGS sequence"/>
</dbReference>
<feature type="transmembrane region" description="Helical" evidence="1">
    <location>
        <begin position="144"/>
        <end position="162"/>
    </location>
</feature>
<evidence type="ECO:0000313" key="2">
    <source>
        <dbReference type="EMBL" id="HIS97083.1"/>
    </source>
</evidence>
<keyword evidence="1" id="KW-0472">Membrane</keyword>
<proteinExistence type="predicted"/>
<dbReference type="EMBL" id="DVJS01000090">
    <property type="protein sequence ID" value="HIS97083.1"/>
    <property type="molecule type" value="Genomic_DNA"/>
</dbReference>
<accession>A0A9D1G4C2</accession>
<organism evidence="2 3">
    <name type="scientific">Candidatus Scatomorpha pullistercoris</name>
    <dbReference type="NCBI Taxonomy" id="2840929"/>
    <lineage>
        <taxon>Bacteria</taxon>
        <taxon>Bacillati</taxon>
        <taxon>Bacillota</taxon>
        <taxon>Clostridia</taxon>
        <taxon>Eubacteriales</taxon>
        <taxon>Candidatus Scatomorpha</taxon>
    </lineage>
</organism>
<reference evidence="2" key="1">
    <citation type="submission" date="2020-10" db="EMBL/GenBank/DDBJ databases">
        <authorList>
            <person name="Gilroy R."/>
        </authorList>
    </citation>
    <scope>NUCLEOTIDE SEQUENCE</scope>
    <source>
        <strain evidence="2">ChiHecec3B27-6122</strain>
    </source>
</reference>
<protein>
    <submittedName>
        <fullName evidence="2">Uncharacterized protein</fullName>
    </submittedName>
</protein>
<feature type="transmembrane region" description="Helical" evidence="1">
    <location>
        <begin position="168"/>
        <end position="188"/>
    </location>
</feature>
<feature type="transmembrane region" description="Helical" evidence="1">
    <location>
        <begin position="80"/>
        <end position="99"/>
    </location>
</feature>
<gene>
    <name evidence="2" type="ORF">IAD42_03830</name>
</gene>
<feature type="transmembrane region" description="Helical" evidence="1">
    <location>
        <begin position="111"/>
        <end position="132"/>
    </location>
</feature>
<name>A0A9D1G4C2_9FIRM</name>
<comment type="caution">
    <text evidence="2">The sequence shown here is derived from an EMBL/GenBank/DDBJ whole genome shotgun (WGS) entry which is preliminary data.</text>
</comment>
<keyword evidence="1" id="KW-0812">Transmembrane</keyword>
<dbReference type="AlphaFoldDB" id="A0A9D1G4C2"/>
<evidence type="ECO:0000313" key="3">
    <source>
        <dbReference type="Proteomes" id="UP000886876"/>
    </source>
</evidence>
<reference evidence="2" key="2">
    <citation type="journal article" date="2021" name="PeerJ">
        <title>Extensive microbial diversity within the chicken gut microbiome revealed by metagenomics and culture.</title>
        <authorList>
            <person name="Gilroy R."/>
            <person name="Ravi A."/>
            <person name="Getino M."/>
            <person name="Pursley I."/>
            <person name="Horton D.L."/>
            <person name="Alikhan N.F."/>
            <person name="Baker D."/>
            <person name="Gharbi K."/>
            <person name="Hall N."/>
            <person name="Watson M."/>
            <person name="Adriaenssens E.M."/>
            <person name="Foster-Nyarko E."/>
            <person name="Jarju S."/>
            <person name="Secka A."/>
            <person name="Antonio M."/>
            <person name="Oren A."/>
            <person name="Chaudhuri R.R."/>
            <person name="La Ragione R."/>
            <person name="Hildebrand F."/>
            <person name="Pallen M.J."/>
        </authorList>
    </citation>
    <scope>NUCLEOTIDE SEQUENCE</scope>
    <source>
        <strain evidence="2">ChiHecec3B27-6122</strain>
    </source>
</reference>
<feature type="transmembrane region" description="Helical" evidence="1">
    <location>
        <begin position="209"/>
        <end position="229"/>
    </location>
</feature>